<dbReference type="GO" id="GO:0001682">
    <property type="term" value="P:tRNA 5'-leader removal"/>
    <property type="evidence" value="ECO:0007669"/>
    <property type="project" value="UniProtKB-UniRule"/>
</dbReference>
<dbReference type="AlphaFoldDB" id="A0A166CAH0"/>
<dbReference type="PANTHER" id="PTHR13031:SF0">
    <property type="entry name" value="RIBONUCLEASE P PROTEIN SUBUNIT P30"/>
    <property type="match status" value="1"/>
</dbReference>
<dbReference type="HAMAP" id="MF_00756">
    <property type="entry name" value="RNase_P_3"/>
    <property type="match status" value="1"/>
</dbReference>
<dbReference type="Gene3D" id="3.20.20.140">
    <property type="entry name" value="Metal-dependent hydrolases"/>
    <property type="match status" value="1"/>
</dbReference>
<dbReference type="GO" id="GO:0005737">
    <property type="term" value="C:cytoplasm"/>
    <property type="evidence" value="ECO:0007669"/>
    <property type="project" value="UniProtKB-SubCell"/>
</dbReference>
<keyword evidence="9" id="KW-1185">Reference proteome</keyword>
<sequence length="243" mass="28343">MIFHDFNLRGGKFSSDLELVREAYRLGWNHVNLMYSTDNYLNLDYKDELIEESLNLTSEYSKGPISIDFGVEINVKNPNDIRKYVKKFRDSTNIISIWGGDIKINRIACENIQIDVLSRPYFKRYDAGLNHVLAKEAVRNNVAIELCLNDVLNSYLTYRAKIIANFRDIIKLYKKFKFPLILSSGAKSIFDIRTPQDTFTFFKLLGLDTNHLQNCFNNNPRNIINFNKERDNIVVQGVKKIRK</sequence>
<dbReference type="STRING" id="55758.MBFIL_10870"/>
<evidence type="ECO:0000313" key="9">
    <source>
        <dbReference type="Proteomes" id="UP000077066"/>
    </source>
</evidence>
<evidence type="ECO:0000256" key="7">
    <source>
        <dbReference type="HAMAP-Rule" id="MF_00756"/>
    </source>
</evidence>
<dbReference type="SUPFAM" id="SSF89550">
    <property type="entry name" value="PHP domain-like"/>
    <property type="match status" value="1"/>
</dbReference>
<comment type="subunit">
    <text evidence="7">Consists of a catalytic RNA component and at least 4-5 protein subunits.</text>
</comment>
<comment type="function">
    <text evidence="7">Part of ribonuclease P, a protein complex that generates mature tRNA molecules by cleaving their 5'-ends.</text>
</comment>
<proteinExistence type="inferred from homology"/>
<accession>A0A166CAH0</accession>
<comment type="caution">
    <text evidence="8">The sequence shown here is derived from an EMBL/GenBank/DDBJ whole genome shotgun (WGS) entry which is preliminary data.</text>
</comment>
<dbReference type="InterPro" id="IPR016195">
    <property type="entry name" value="Pol/histidinol_Pase-like"/>
</dbReference>
<dbReference type="EMBL" id="LWMT01000225">
    <property type="protein sequence ID" value="KZX12687.1"/>
    <property type="molecule type" value="Genomic_DNA"/>
</dbReference>
<keyword evidence="5 7" id="KW-0255">Endonuclease</keyword>
<keyword evidence="3 7" id="KW-0819">tRNA processing</keyword>
<dbReference type="PATRIC" id="fig|55758.3.peg.1249"/>
<dbReference type="GO" id="GO:0003723">
    <property type="term" value="F:RNA binding"/>
    <property type="evidence" value="ECO:0007669"/>
    <property type="project" value="TreeGrafter"/>
</dbReference>
<reference evidence="8 9" key="1">
    <citation type="submission" date="2016-04" db="EMBL/GenBank/DDBJ databases">
        <title>Genome sequence of Methanobrevibacter filiformis DSM 11501.</title>
        <authorList>
            <person name="Poehlein A."/>
            <person name="Seedorf H."/>
            <person name="Daniel R."/>
        </authorList>
    </citation>
    <scope>NUCLEOTIDE SEQUENCE [LARGE SCALE GENOMIC DNA]</scope>
    <source>
        <strain evidence="8 9">DSM 11501</strain>
    </source>
</reference>
<dbReference type="InterPro" id="IPR023539">
    <property type="entry name" value="RNase_P_comp-3_arc"/>
</dbReference>
<keyword evidence="2 7" id="KW-0963">Cytoplasm</keyword>
<protein>
    <recommendedName>
        <fullName evidence="7">Ribonuclease P protein component 3</fullName>
        <shortName evidence="7">RNase P component 3</shortName>
        <ecNumber evidence="7">3.1.26.5</ecNumber>
    </recommendedName>
    <alternativeName>
        <fullName evidence="7">Rpp30</fullName>
    </alternativeName>
</protein>
<keyword evidence="6 7" id="KW-0378">Hydrolase</keyword>
<dbReference type="OrthoDB" id="85765at2157"/>
<dbReference type="Pfam" id="PF01876">
    <property type="entry name" value="RNase_P_p30"/>
    <property type="match status" value="1"/>
</dbReference>
<comment type="catalytic activity">
    <reaction evidence="7">
        <text>Endonucleolytic cleavage of RNA, removing 5'-extranucleotides from tRNA precursor.</text>
        <dbReference type="EC" id="3.1.26.5"/>
    </reaction>
</comment>
<dbReference type="PANTHER" id="PTHR13031">
    <property type="entry name" value="RIBONUCLEASE P SUBUNIT P30"/>
    <property type="match status" value="1"/>
</dbReference>
<keyword evidence="4 7" id="KW-0540">Nuclease</keyword>
<gene>
    <name evidence="7" type="primary">rnp3</name>
    <name evidence="8" type="ORF">MBFIL_10870</name>
</gene>
<dbReference type="NCBIfam" id="NF046111">
    <property type="entry name" value="RNaseP3Mthb"/>
    <property type="match status" value="1"/>
</dbReference>
<dbReference type="InterPro" id="IPR002738">
    <property type="entry name" value="RNase_P_p30"/>
</dbReference>
<dbReference type="Proteomes" id="UP000077066">
    <property type="component" value="Unassembled WGS sequence"/>
</dbReference>
<dbReference type="EC" id="3.1.26.5" evidence="7"/>
<comment type="subcellular location">
    <subcellularLocation>
        <location evidence="7">Cytoplasm</location>
    </subcellularLocation>
</comment>
<evidence type="ECO:0000256" key="3">
    <source>
        <dbReference type="ARBA" id="ARBA00022694"/>
    </source>
</evidence>
<organism evidence="8 9">
    <name type="scientific">Methanobrevibacter filiformis</name>
    <dbReference type="NCBI Taxonomy" id="55758"/>
    <lineage>
        <taxon>Archaea</taxon>
        <taxon>Methanobacteriati</taxon>
        <taxon>Methanobacteriota</taxon>
        <taxon>Methanomada group</taxon>
        <taxon>Methanobacteria</taxon>
        <taxon>Methanobacteriales</taxon>
        <taxon>Methanobacteriaceae</taxon>
        <taxon>Methanobrevibacter</taxon>
    </lineage>
</organism>
<comment type="similarity">
    <text evidence="1 7">Belongs to the eukaryotic/archaeal RNase P protein component 3 family.</text>
</comment>
<evidence type="ECO:0000256" key="4">
    <source>
        <dbReference type="ARBA" id="ARBA00022722"/>
    </source>
</evidence>
<evidence type="ECO:0000256" key="2">
    <source>
        <dbReference type="ARBA" id="ARBA00022490"/>
    </source>
</evidence>
<dbReference type="GO" id="GO:0004526">
    <property type="term" value="F:ribonuclease P activity"/>
    <property type="evidence" value="ECO:0007669"/>
    <property type="project" value="UniProtKB-UniRule"/>
</dbReference>
<evidence type="ECO:0000256" key="1">
    <source>
        <dbReference type="ARBA" id="ARBA00007331"/>
    </source>
</evidence>
<evidence type="ECO:0000313" key="8">
    <source>
        <dbReference type="EMBL" id="KZX12687.1"/>
    </source>
</evidence>
<evidence type="ECO:0000256" key="5">
    <source>
        <dbReference type="ARBA" id="ARBA00022759"/>
    </source>
</evidence>
<evidence type="ECO:0000256" key="6">
    <source>
        <dbReference type="ARBA" id="ARBA00022801"/>
    </source>
</evidence>
<dbReference type="GO" id="GO:0030677">
    <property type="term" value="C:ribonuclease P complex"/>
    <property type="evidence" value="ECO:0007669"/>
    <property type="project" value="UniProtKB-UniRule"/>
</dbReference>
<name>A0A166CAH0_9EURY</name>
<dbReference type="RefSeq" id="WP_084266320.1">
    <property type="nucleotide sequence ID" value="NZ_LWMT01000225.1"/>
</dbReference>